<accession>A0A3Q0FUJ9</accession>
<evidence type="ECO:0000256" key="5">
    <source>
        <dbReference type="ARBA" id="ARBA00022792"/>
    </source>
</evidence>
<proteinExistence type="inferred from homology"/>
<dbReference type="RefSeq" id="XP_025049825.1">
    <property type="nucleotide sequence ID" value="XM_025194040.1"/>
</dbReference>
<evidence type="ECO:0000256" key="11">
    <source>
        <dbReference type="SAM" id="Phobius"/>
    </source>
</evidence>
<dbReference type="Proteomes" id="UP000189705">
    <property type="component" value="Unplaced"/>
</dbReference>
<dbReference type="GeneID" id="112548380"/>
<evidence type="ECO:0000256" key="3">
    <source>
        <dbReference type="ARBA" id="ARBA00018191"/>
    </source>
</evidence>
<dbReference type="GO" id="GO:0005743">
    <property type="term" value="C:mitochondrial inner membrane"/>
    <property type="evidence" value="ECO:0007669"/>
    <property type="project" value="UniProtKB-SubCell"/>
</dbReference>
<comment type="similarity">
    <text evidence="2">Belongs to the complex I NDUFA11 subunit family.</text>
</comment>
<keyword evidence="8 11" id="KW-0472">Membrane</keyword>
<evidence type="ECO:0000256" key="1">
    <source>
        <dbReference type="ARBA" id="ARBA00004292"/>
    </source>
</evidence>
<evidence type="ECO:0000256" key="9">
    <source>
        <dbReference type="ARBA" id="ARBA00030608"/>
    </source>
</evidence>
<organism evidence="12 13">
    <name type="scientific">Alligator sinensis</name>
    <name type="common">Chinese alligator</name>
    <dbReference type="NCBI Taxonomy" id="38654"/>
    <lineage>
        <taxon>Eukaryota</taxon>
        <taxon>Metazoa</taxon>
        <taxon>Chordata</taxon>
        <taxon>Craniata</taxon>
        <taxon>Vertebrata</taxon>
        <taxon>Euteleostomi</taxon>
        <taxon>Archelosauria</taxon>
        <taxon>Archosauria</taxon>
        <taxon>Crocodylia</taxon>
        <taxon>Alligatoridae</taxon>
        <taxon>Alligatorinae</taxon>
        <taxon>Alligator</taxon>
    </lineage>
</organism>
<protein>
    <recommendedName>
        <fullName evidence="3">NADH dehydrogenase [ubiquinone] 1 alpha subcomplex subunit 11</fullName>
    </recommendedName>
    <alternativeName>
        <fullName evidence="9">Complex I-B14.7</fullName>
    </alternativeName>
    <alternativeName>
        <fullName evidence="10">NADH-ubiquinone oxidoreductase subunit B14.7</fullName>
    </alternativeName>
</protein>
<evidence type="ECO:0000256" key="10">
    <source>
        <dbReference type="ARBA" id="ARBA00031497"/>
    </source>
</evidence>
<reference evidence="13" key="1">
    <citation type="submission" date="2025-08" db="UniProtKB">
        <authorList>
            <consortium name="RefSeq"/>
        </authorList>
    </citation>
    <scope>IDENTIFICATION</scope>
</reference>
<keyword evidence="4 11" id="KW-0812">Transmembrane</keyword>
<dbReference type="InterPro" id="IPR039205">
    <property type="entry name" value="NDUFA11"/>
</dbReference>
<dbReference type="PANTHER" id="PTHR21382:SF1">
    <property type="entry name" value="NADH DEHYDROGENASE [UBIQUINONE] 1 ALPHA SUBCOMPLEX SUBUNIT 11"/>
    <property type="match status" value="1"/>
</dbReference>
<keyword evidence="7" id="KW-0496">Mitochondrion</keyword>
<sequence length="79" mass="8240">MATVGAVFGLTTCFSAQIREKPDDPLNYFIGGCTSGMLFGARAHSFTIGTSACAGLGILAALIKVSKNEGWKFAPPPQM</sequence>
<gene>
    <name evidence="13" type="primary">NDUFA11</name>
</gene>
<name>A0A3Q0FUJ9_ALLSI</name>
<comment type="subcellular location">
    <subcellularLocation>
        <location evidence="1">Mitochondrion inner membrane</location>
        <topology evidence="1">Multi-pass membrane protein</topology>
        <orientation evidence="1">Matrix side</orientation>
    </subcellularLocation>
</comment>
<evidence type="ECO:0000313" key="13">
    <source>
        <dbReference type="RefSeq" id="XP_025049825.1"/>
    </source>
</evidence>
<feature type="transmembrane region" description="Helical" evidence="11">
    <location>
        <begin position="39"/>
        <end position="63"/>
    </location>
</feature>
<dbReference type="KEGG" id="asn:112548380"/>
<evidence type="ECO:0000256" key="2">
    <source>
        <dbReference type="ARBA" id="ARBA00008699"/>
    </source>
</evidence>
<dbReference type="PANTHER" id="PTHR21382">
    <property type="entry name" value="NADH-UBIQUINONE OXIDOREDUCTASE SUBUNIT"/>
    <property type="match status" value="1"/>
</dbReference>
<evidence type="ECO:0000313" key="12">
    <source>
        <dbReference type="Proteomes" id="UP000189705"/>
    </source>
</evidence>
<dbReference type="CTD" id="126328"/>
<evidence type="ECO:0000256" key="7">
    <source>
        <dbReference type="ARBA" id="ARBA00023128"/>
    </source>
</evidence>
<dbReference type="AlphaFoldDB" id="A0A3Q0FUJ9"/>
<keyword evidence="5" id="KW-0999">Mitochondrion inner membrane</keyword>
<dbReference type="InParanoid" id="A0A3Q0FUJ9"/>
<evidence type="ECO:0000256" key="6">
    <source>
        <dbReference type="ARBA" id="ARBA00022989"/>
    </source>
</evidence>
<dbReference type="GO" id="GO:0006120">
    <property type="term" value="P:mitochondrial electron transport, NADH to ubiquinone"/>
    <property type="evidence" value="ECO:0007669"/>
    <property type="project" value="InterPro"/>
</dbReference>
<evidence type="ECO:0000256" key="4">
    <source>
        <dbReference type="ARBA" id="ARBA00022692"/>
    </source>
</evidence>
<keyword evidence="12" id="KW-1185">Reference proteome</keyword>
<dbReference type="STRING" id="38654.A0A3Q0FUJ9"/>
<dbReference type="GO" id="GO:0045271">
    <property type="term" value="C:respiratory chain complex I"/>
    <property type="evidence" value="ECO:0007669"/>
    <property type="project" value="InterPro"/>
</dbReference>
<keyword evidence="6 11" id="KW-1133">Transmembrane helix</keyword>
<evidence type="ECO:0000256" key="8">
    <source>
        <dbReference type="ARBA" id="ARBA00023136"/>
    </source>
</evidence>